<feature type="domain" description="ABC transporter" evidence="1">
    <location>
        <begin position="20"/>
        <end position="160"/>
    </location>
</feature>
<comment type="caution">
    <text evidence="2">The sequence shown here is derived from an EMBL/GenBank/DDBJ whole genome shotgun (WGS) entry which is preliminary data.</text>
</comment>
<evidence type="ECO:0000259" key="1">
    <source>
        <dbReference type="Pfam" id="PF00005"/>
    </source>
</evidence>
<dbReference type="PANTHER" id="PTHR43119">
    <property type="entry name" value="ABC TRANSPORT PROTEIN ATP-BINDING COMPONENT-RELATED"/>
    <property type="match status" value="1"/>
</dbReference>
<dbReference type="EMBL" id="JAERMS010000045">
    <property type="protein sequence ID" value="MBO1364243.1"/>
    <property type="molecule type" value="Genomic_DNA"/>
</dbReference>
<keyword evidence="2" id="KW-0067">ATP-binding</keyword>
<dbReference type="RefSeq" id="WP_107581798.1">
    <property type="nucleotide sequence ID" value="NZ_JAERMS010000045.1"/>
</dbReference>
<reference evidence="2 3" key="1">
    <citation type="submission" date="2021-01" db="EMBL/GenBank/DDBJ databases">
        <title>Prevotella A2931 sp. nov.</title>
        <authorList>
            <person name="Buhl M."/>
            <person name="Oberhettinger P."/>
        </authorList>
    </citation>
    <scope>NUCLEOTIDE SEQUENCE [LARGE SCALE GENOMIC DNA]</scope>
    <source>
        <strain evidence="2 3">A2931</strain>
    </source>
</reference>
<name>A0ABS3M7T9_9BACT</name>
<keyword evidence="2" id="KW-0547">Nucleotide-binding</keyword>
<organism evidence="2 3">
    <name type="scientific">Prevotella illustrans</name>
    <dbReference type="NCBI Taxonomy" id="2800387"/>
    <lineage>
        <taxon>Bacteria</taxon>
        <taxon>Pseudomonadati</taxon>
        <taxon>Bacteroidota</taxon>
        <taxon>Bacteroidia</taxon>
        <taxon>Bacteroidales</taxon>
        <taxon>Prevotellaceae</taxon>
        <taxon>Prevotella</taxon>
    </lineage>
</organism>
<proteinExistence type="predicted"/>
<dbReference type="InterPro" id="IPR027417">
    <property type="entry name" value="P-loop_NTPase"/>
</dbReference>
<dbReference type="Proteomes" id="UP000664265">
    <property type="component" value="Unassembled WGS sequence"/>
</dbReference>
<evidence type="ECO:0000313" key="3">
    <source>
        <dbReference type="Proteomes" id="UP000664265"/>
    </source>
</evidence>
<dbReference type="PANTHER" id="PTHR43119:SF1">
    <property type="entry name" value="ABC TRANSPORTER DOMAIN-CONTAINING PROTEIN"/>
    <property type="match status" value="1"/>
</dbReference>
<dbReference type="Pfam" id="PF00005">
    <property type="entry name" value="ABC_tran"/>
    <property type="match status" value="1"/>
</dbReference>
<sequence length="213" mass="23442">MLEIKDPVYHQNGRPVLTADFSFAVNGGEAVCLACADGKASTLLLRTLMGMEPLESGYINIDGDLLTPLSAPYFRRRMAYVPQRLESFYDTVGDLVEALLDLKVNRSVNVDAKQVVHELKQWGLDATLLTPRMDETPFATVQLVMLVVALVLRKPYVLIDQLAGIDAARLASLLSRMKRNGQAVVIVSNEPMVSSVCDYLIRMEVSASSPTNL</sequence>
<dbReference type="Gene3D" id="3.40.50.300">
    <property type="entry name" value="P-loop containing nucleotide triphosphate hydrolases"/>
    <property type="match status" value="1"/>
</dbReference>
<gene>
    <name evidence="2" type="ORF">JHU38_10790</name>
</gene>
<protein>
    <submittedName>
        <fullName evidence="2">ATP-binding cassette domain-containing protein</fullName>
    </submittedName>
</protein>
<dbReference type="GO" id="GO:0005524">
    <property type="term" value="F:ATP binding"/>
    <property type="evidence" value="ECO:0007669"/>
    <property type="project" value="UniProtKB-KW"/>
</dbReference>
<accession>A0ABS3M7T9</accession>
<keyword evidence="3" id="KW-1185">Reference proteome</keyword>
<evidence type="ECO:0000313" key="2">
    <source>
        <dbReference type="EMBL" id="MBO1364243.1"/>
    </source>
</evidence>
<dbReference type="InterPro" id="IPR003439">
    <property type="entry name" value="ABC_transporter-like_ATP-bd"/>
</dbReference>
<dbReference type="SUPFAM" id="SSF52540">
    <property type="entry name" value="P-loop containing nucleoside triphosphate hydrolases"/>
    <property type="match status" value="1"/>
</dbReference>